<feature type="chain" id="PRO_5015487104" description="DUF1579 domain-containing protein" evidence="1">
    <location>
        <begin position="25"/>
        <end position="176"/>
    </location>
</feature>
<comment type="caution">
    <text evidence="2">The sequence shown here is derived from an EMBL/GenBank/DDBJ whole genome shotgun (WGS) entry which is preliminary data.</text>
</comment>
<dbReference type="RefSeq" id="WP_107282554.1">
    <property type="nucleotide sequence ID" value="NZ_PYMC01000003.1"/>
</dbReference>
<reference evidence="2 3" key="1">
    <citation type="submission" date="2018-03" db="EMBL/GenBank/DDBJ databases">
        <title>Whole genome sequencing of Histamine producing bacteria.</title>
        <authorList>
            <person name="Butler K."/>
        </authorList>
    </citation>
    <scope>NUCLEOTIDE SEQUENCE [LARGE SCALE GENOMIC DNA]</scope>
    <source>
        <strain evidence="2 3">DSM 16190</strain>
    </source>
</reference>
<evidence type="ECO:0000256" key="1">
    <source>
        <dbReference type="SAM" id="SignalP"/>
    </source>
</evidence>
<evidence type="ECO:0000313" key="2">
    <source>
        <dbReference type="EMBL" id="PSW06174.1"/>
    </source>
</evidence>
<dbReference type="OrthoDB" id="263788at2"/>
<name>A0A2T3N1V7_9GAMM</name>
<dbReference type="Proteomes" id="UP000240904">
    <property type="component" value="Unassembled WGS sequence"/>
</dbReference>
<evidence type="ECO:0000313" key="3">
    <source>
        <dbReference type="Proteomes" id="UP000240904"/>
    </source>
</evidence>
<protein>
    <recommendedName>
        <fullName evidence="4">DUF1579 domain-containing protein</fullName>
    </recommendedName>
</protein>
<feature type="signal peptide" evidence="1">
    <location>
        <begin position="1"/>
        <end position="24"/>
    </location>
</feature>
<dbReference type="EMBL" id="PYMC01000003">
    <property type="protein sequence ID" value="PSW06174.1"/>
    <property type="molecule type" value="Genomic_DNA"/>
</dbReference>
<organism evidence="2 3">
    <name type="scientific">Photobacterium lipolyticum</name>
    <dbReference type="NCBI Taxonomy" id="266810"/>
    <lineage>
        <taxon>Bacteria</taxon>
        <taxon>Pseudomonadati</taxon>
        <taxon>Pseudomonadota</taxon>
        <taxon>Gammaproteobacteria</taxon>
        <taxon>Vibrionales</taxon>
        <taxon>Vibrionaceae</taxon>
        <taxon>Photobacterium</taxon>
    </lineage>
</organism>
<keyword evidence="3" id="KW-1185">Reference proteome</keyword>
<keyword evidence="1" id="KW-0732">Signal</keyword>
<gene>
    <name evidence="2" type="ORF">C9I89_06605</name>
</gene>
<evidence type="ECO:0008006" key="4">
    <source>
        <dbReference type="Google" id="ProtNLM"/>
    </source>
</evidence>
<dbReference type="AlphaFoldDB" id="A0A2T3N1V7"/>
<sequence>MKQIFVRLVVLVFASLLMTTAASAQQSAEDELLNNWLGNWKSTVVFKQSEWFPEGKTWVESNDIQWNLDGHLQQIVTLSDEEKHLTIQRYNKRIKRYERWVIHASGDSSYWIGTWDEKSTSMNWEYMDFGTGFTGTMVESSAGEGKSQTTLIMKDKYGNVLLDGRIERVRTEQQKN</sequence>
<proteinExistence type="predicted"/>
<accession>A0A2T3N1V7</accession>